<evidence type="ECO:0000256" key="2">
    <source>
        <dbReference type="PROSITE-ProRule" id="PRU00176"/>
    </source>
</evidence>
<comment type="caution">
    <text evidence="4">The sequence shown here is derived from an EMBL/GenBank/DDBJ whole genome shotgun (WGS) entry which is preliminary data.</text>
</comment>
<evidence type="ECO:0000313" key="5">
    <source>
        <dbReference type="Proteomes" id="UP000188320"/>
    </source>
</evidence>
<keyword evidence="5" id="KW-1185">Reference proteome</keyword>
<reference evidence="5" key="1">
    <citation type="submission" date="2017-01" db="EMBL/GenBank/DDBJ databases">
        <authorList>
            <person name="Wang Y."/>
            <person name="White M."/>
            <person name="Kvist S."/>
            <person name="Moncalvo J.-M."/>
        </authorList>
    </citation>
    <scope>NUCLEOTIDE SEQUENCE [LARGE SCALE GENOMIC DNA]</scope>
    <source>
        <strain evidence="5">COL-18-3</strain>
    </source>
</reference>
<dbReference type="InterPro" id="IPR000504">
    <property type="entry name" value="RRM_dom"/>
</dbReference>
<dbReference type="InterPro" id="IPR035979">
    <property type="entry name" value="RBD_domain_sf"/>
</dbReference>
<dbReference type="SMART" id="SM00360">
    <property type="entry name" value="RRM"/>
    <property type="match status" value="1"/>
</dbReference>
<dbReference type="PANTHER" id="PTHR10501">
    <property type="entry name" value="U1 SMALL NUCLEAR RIBONUCLEOPROTEIN A/U2 SMALL NUCLEAR RIBONUCLEOPROTEIN B"/>
    <property type="match status" value="1"/>
</dbReference>
<dbReference type="Proteomes" id="UP000188320">
    <property type="component" value="Unassembled WGS sequence"/>
</dbReference>
<proteinExistence type="predicted"/>
<dbReference type="GO" id="GO:0003723">
    <property type="term" value="F:RNA binding"/>
    <property type="evidence" value="ECO:0007669"/>
    <property type="project" value="UniProtKB-UniRule"/>
</dbReference>
<sequence>QPSQNYPPPRSAISADANPPCNTLYVGNLSVAATEVELRRLFTVAYGYKRLCFRTKPNSGPMCFVEFRDISCATLALRDYDGRMLPSSTNGGIRLSYSKNPLGVRSNPNVPPTPSTEFFSRTFDDSSSQPDDFSIPSSAIPLHSLSSNVPGGLSSLTALSASVKEMDNSLSDTLSTSPSPEVSAFPIAVSSLSNPNISKFSTSDSYSNSASSSLDNSPSNISKYSMNHNGIIPPTISNDLGLA</sequence>
<dbReference type="PROSITE" id="PS50102">
    <property type="entry name" value="RRM"/>
    <property type="match status" value="1"/>
</dbReference>
<evidence type="ECO:0000256" key="1">
    <source>
        <dbReference type="ARBA" id="ARBA00022884"/>
    </source>
</evidence>
<dbReference type="AlphaFoldDB" id="A0A1R1PGG0"/>
<dbReference type="OrthoDB" id="431169at2759"/>
<keyword evidence="1 2" id="KW-0694">RNA-binding</keyword>
<evidence type="ECO:0000259" key="3">
    <source>
        <dbReference type="PROSITE" id="PS50102"/>
    </source>
</evidence>
<feature type="domain" description="RRM" evidence="3">
    <location>
        <begin position="22"/>
        <end position="100"/>
    </location>
</feature>
<protein>
    <submittedName>
        <fullName evidence="4">Protein WHI3</fullName>
    </submittedName>
</protein>
<organism evidence="4 5">
    <name type="scientific">Zancudomyces culisetae</name>
    <name type="common">Gut fungus</name>
    <name type="synonym">Smittium culisetae</name>
    <dbReference type="NCBI Taxonomy" id="1213189"/>
    <lineage>
        <taxon>Eukaryota</taxon>
        <taxon>Fungi</taxon>
        <taxon>Fungi incertae sedis</taxon>
        <taxon>Zoopagomycota</taxon>
        <taxon>Kickxellomycotina</taxon>
        <taxon>Harpellomycetes</taxon>
        <taxon>Harpellales</taxon>
        <taxon>Legeriomycetaceae</taxon>
        <taxon>Zancudomyces</taxon>
    </lineage>
</organism>
<dbReference type="InterPro" id="IPR012677">
    <property type="entry name" value="Nucleotide-bd_a/b_plait_sf"/>
</dbReference>
<gene>
    <name evidence="4" type="ORF">AX774_g6546</name>
</gene>
<feature type="non-terminal residue" evidence="4">
    <location>
        <position position="1"/>
    </location>
</feature>
<accession>A0A1R1PGG0</accession>
<dbReference type="Pfam" id="PF00076">
    <property type="entry name" value="RRM_1"/>
    <property type="match status" value="1"/>
</dbReference>
<name>A0A1R1PGG0_ZANCU</name>
<dbReference type="EMBL" id="LSSK01001325">
    <property type="protein sequence ID" value="OMH80019.1"/>
    <property type="molecule type" value="Genomic_DNA"/>
</dbReference>
<evidence type="ECO:0000313" key="4">
    <source>
        <dbReference type="EMBL" id="OMH80019.1"/>
    </source>
</evidence>
<dbReference type="SUPFAM" id="SSF54928">
    <property type="entry name" value="RNA-binding domain, RBD"/>
    <property type="match status" value="1"/>
</dbReference>
<dbReference type="Gene3D" id="3.30.70.330">
    <property type="match status" value="1"/>
</dbReference>